<comment type="caution">
    <text evidence="4">The sequence shown here is derived from an EMBL/GenBank/DDBJ whole genome shotgun (WGS) entry which is preliminary data.</text>
</comment>
<dbReference type="InterPro" id="IPR036291">
    <property type="entry name" value="NAD(P)-bd_dom_sf"/>
</dbReference>
<dbReference type="InterPro" id="IPR006096">
    <property type="entry name" value="Glu/Leu/Phe/Val/Trp_DH_C"/>
</dbReference>
<dbReference type="Gene3D" id="3.40.50.10860">
    <property type="entry name" value="Leucine Dehydrogenase, chain A, domain 1"/>
    <property type="match status" value="1"/>
</dbReference>
<dbReference type="PROSITE" id="PS00074">
    <property type="entry name" value="GLFV_DEHYDROGENASE"/>
    <property type="match status" value="1"/>
</dbReference>
<reference evidence="4" key="1">
    <citation type="submission" date="2013-08" db="EMBL/GenBank/DDBJ databases">
        <authorList>
            <person name="Mendez C."/>
            <person name="Richter M."/>
            <person name="Ferrer M."/>
            <person name="Sanchez J."/>
        </authorList>
    </citation>
    <scope>NUCLEOTIDE SEQUENCE</scope>
</reference>
<proteinExistence type="inferred from homology"/>
<dbReference type="SMART" id="SM00839">
    <property type="entry name" value="ELFV_dehydrog"/>
    <property type="match status" value="1"/>
</dbReference>
<gene>
    <name evidence="4" type="ORF">B1B_10318</name>
</gene>
<dbReference type="InterPro" id="IPR046346">
    <property type="entry name" value="Aminoacid_DH-like_N_sf"/>
</dbReference>
<dbReference type="Pfam" id="PF02812">
    <property type="entry name" value="ELFV_dehydrog_N"/>
    <property type="match status" value="1"/>
</dbReference>
<dbReference type="SUPFAM" id="SSF53223">
    <property type="entry name" value="Aminoacid dehydrogenase-like, N-terminal domain"/>
    <property type="match status" value="1"/>
</dbReference>
<feature type="domain" description="Glutamate/phenylalanine/leucine/valine/L-tryptophan dehydrogenase C-terminal" evidence="3">
    <location>
        <begin position="186"/>
        <end position="417"/>
    </location>
</feature>
<dbReference type="CDD" id="cd01076">
    <property type="entry name" value="NAD_bind_1_Glu_DH"/>
    <property type="match status" value="1"/>
</dbReference>
<dbReference type="InterPro" id="IPR006097">
    <property type="entry name" value="Glu/Leu/Phe/Val/Trp_DH_dimer"/>
</dbReference>
<dbReference type="FunFam" id="3.40.50.10860:FF:000003">
    <property type="entry name" value="Glutamate dehydrogenase"/>
    <property type="match status" value="1"/>
</dbReference>
<dbReference type="GO" id="GO:0006538">
    <property type="term" value="P:L-glutamate catabolic process"/>
    <property type="evidence" value="ECO:0007669"/>
    <property type="project" value="TreeGrafter"/>
</dbReference>
<reference evidence="4" key="2">
    <citation type="journal article" date="2014" name="ISME J.">
        <title>Microbial stratification in low pH oxic and suboxic macroscopic growths along an acid mine drainage.</title>
        <authorList>
            <person name="Mendez-Garcia C."/>
            <person name="Mesa V."/>
            <person name="Sprenger R.R."/>
            <person name="Richter M."/>
            <person name="Diez M.S."/>
            <person name="Solano J."/>
            <person name="Bargiela R."/>
            <person name="Golyshina O.V."/>
            <person name="Manteca A."/>
            <person name="Ramos J.L."/>
            <person name="Gallego J.R."/>
            <person name="Llorente I."/>
            <person name="Martins Dos Santos V.A."/>
            <person name="Jensen O.N."/>
            <person name="Pelaez A.I."/>
            <person name="Sanchez J."/>
            <person name="Ferrer M."/>
        </authorList>
    </citation>
    <scope>NUCLEOTIDE SEQUENCE</scope>
</reference>
<protein>
    <submittedName>
        <fullName evidence="4">NAD-specific glutamate dehydrogenase</fullName>
    </submittedName>
</protein>
<dbReference type="PRINTS" id="PR00082">
    <property type="entry name" value="GLFDHDRGNASE"/>
</dbReference>
<dbReference type="PIRSF" id="PIRSF000185">
    <property type="entry name" value="Glu_DH"/>
    <property type="match status" value="1"/>
</dbReference>
<comment type="similarity">
    <text evidence="1">Belongs to the Glu/Leu/Phe/Val dehydrogenases family.</text>
</comment>
<dbReference type="Gene3D" id="3.40.50.720">
    <property type="entry name" value="NAD(P)-binding Rossmann-like Domain"/>
    <property type="match status" value="1"/>
</dbReference>
<dbReference type="PANTHER" id="PTHR11606:SF13">
    <property type="entry name" value="GLUTAMATE DEHYDROGENASE 1, MITOCHONDRIAL"/>
    <property type="match status" value="1"/>
</dbReference>
<dbReference type="InterPro" id="IPR006095">
    <property type="entry name" value="Glu/Leu/Phe/Val/Trp_DH"/>
</dbReference>
<evidence type="ECO:0000256" key="1">
    <source>
        <dbReference type="ARBA" id="ARBA00006382"/>
    </source>
</evidence>
<organism evidence="4">
    <name type="scientific">mine drainage metagenome</name>
    <dbReference type="NCBI Taxonomy" id="410659"/>
    <lineage>
        <taxon>unclassified sequences</taxon>
        <taxon>metagenomes</taxon>
        <taxon>ecological metagenomes</taxon>
    </lineage>
</organism>
<dbReference type="InterPro" id="IPR033524">
    <property type="entry name" value="Glu/Leu/Phe/Val_DH_AS"/>
</dbReference>
<keyword evidence="2" id="KW-0560">Oxidoreductase</keyword>
<dbReference type="PANTHER" id="PTHR11606">
    <property type="entry name" value="GLUTAMATE DEHYDROGENASE"/>
    <property type="match status" value="1"/>
</dbReference>
<evidence type="ECO:0000256" key="2">
    <source>
        <dbReference type="ARBA" id="ARBA00023002"/>
    </source>
</evidence>
<name>T1BJB3_9ZZZZ</name>
<accession>T1BJB3</accession>
<sequence>MTSNSGSINPFETAQRQVDIVAKVLNLDAGTTSILKHPKRELTVNFPVRMDDGTYRVYTGYRVQYNMARGPCKGGIRYHPQVSLDEVRALAAWMTWKCAVVNLPYGGAKGGVICDPKHMSKGELERLTRRFASEISPIIGPEMDVPAPDVYTDSQTMAWIMDTYSMERGYSVPGVVTGKPLSIGGSEGRGEATGRGVMYVVREAAKDLHLDVKKATVAIQGFGNAGSVAGNLIQKELGSKIIALSDSRGGIHNPAGLDIAAVEAHKQKTGSVVNFPGSKPVGNEEILTLDCDVLVPAALENQITRDNAKGVKAKIVAEAANGPTTPEADDILFANKVTVLPDILANAGGVTVSYFEWVQDLQGYFWEVHDVNTRLEKVMSASYRAVADLAQKHGVHNRTAAYVLAIGRVTEAMRVRGIYP</sequence>
<dbReference type="InterPro" id="IPR014362">
    <property type="entry name" value="Glu_DH"/>
</dbReference>
<dbReference type="AlphaFoldDB" id="T1BJB3"/>
<evidence type="ECO:0000259" key="3">
    <source>
        <dbReference type="SMART" id="SM00839"/>
    </source>
</evidence>
<dbReference type="GO" id="GO:0004352">
    <property type="term" value="F:glutamate dehydrogenase (NAD+) activity"/>
    <property type="evidence" value="ECO:0007669"/>
    <property type="project" value="TreeGrafter"/>
</dbReference>
<dbReference type="SUPFAM" id="SSF51735">
    <property type="entry name" value="NAD(P)-binding Rossmann-fold domains"/>
    <property type="match status" value="1"/>
</dbReference>
<dbReference type="Pfam" id="PF00208">
    <property type="entry name" value="ELFV_dehydrog"/>
    <property type="match status" value="1"/>
</dbReference>
<dbReference type="InterPro" id="IPR033922">
    <property type="entry name" value="NAD_bind_Glu_DH"/>
</dbReference>
<dbReference type="EMBL" id="AUZY01006761">
    <property type="protein sequence ID" value="EQD53339.1"/>
    <property type="molecule type" value="Genomic_DNA"/>
</dbReference>
<evidence type="ECO:0000313" key="4">
    <source>
        <dbReference type="EMBL" id="EQD53339.1"/>
    </source>
</evidence>